<feature type="chain" id="PRO_5046400115" evidence="2">
    <location>
        <begin position="23"/>
        <end position="87"/>
    </location>
</feature>
<feature type="compositionally biased region" description="Basic and acidic residues" evidence="1">
    <location>
        <begin position="26"/>
        <end position="42"/>
    </location>
</feature>
<protein>
    <submittedName>
        <fullName evidence="3">Uncharacterized protein</fullName>
    </submittedName>
</protein>
<dbReference type="EMBL" id="JBHSWA010000001">
    <property type="protein sequence ID" value="MFC6640978.1"/>
    <property type="molecule type" value="Genomic_DNA"/>
</dbReference>
<keyword evidence="4" id="KW-1185">Reference proteome</keyword>
<evidence type="ECO:0000256" key="2">
    <source>
        <dbReference type="SAM" id="SignalP"/>
    </source>
</evidence>
<evidence type="ECO:0000256" key="1">
    <source>
        <dbReference type="SAM" id="MobiDB-lite"/>
    </source>
</evidence>
<feature type="region of interest" description="Disordered" evidence="1">
    <location>
        <begin position="22"/>
        <end position="42"/>
    </location>
</feature>
<gene>
    <name evidence="3" type="ORF">ACFQAU_03715</name>
</gene>
<dbReference type="Proteomes" id="UP001596403">
    <property type="component" value="Unassembled WGS sequence"/>
</dbReference>
<proteinExistence type="predicted"/>
<keyword evidence="2" id="KW-0732">Signal</keyword>
<evidence type="ECO:0000313" key="4">
    <source>
        <dbReference type="Proteomes" id="UP001596403"/>
    </source>
</evidence>
<accession>A0ABW1YWQ3</accession>
<comment type="caution">
    <text evidence="3">The sequence shown here is derived from an EMBL/GenBank/DDBJ whole genome shotgun (WGS) entry which is preliminary data.</text>
</comment>
<name>A0ABW1YWQ3_9RHOB</name>
<sequence>MMRALPLPLIALVALLAGPGLSASTDDEKGAGKVDKAAEAEARLPNSMRRHGVIGHVPPMAGLPLLDPEVLERMRERLIVLSQGAKP</sequence>
<organism evidence="3 4">
    <name type="scientific">Sulfitobacter profundi</name>
    <dbReference type="NCBI Taxonomy" id="2679961"/>
    <lineage>
        <taxon>Bacteria</taxon>
        <taxon>Pseudomonadati</taxon>
        <taxon>Pseudomonadota</taxon>
        <taxon>Alphaproteobacteria</taxon>
        <taxon>Rhodobacterales</taxon>
        <taxon>Roseobacteraceae</taxon>
        <taxon>Sulfitobacter</taxon>
    </lineage>
</organism>
<evidence type="ECO:0000313" key="3">
    <source>
        <dbReference type="EMBL" id="MFC6640978.1"/>
    </source>
</evidence>
<dbReference type="RefSeq" id="WP_132444997.1">
    <property type="nucleotide sequence ID" value="NZ_JBHSWA010000001.1"/>
</dbReference>
<feature type="signal peptide" evidence="2">
    <location>
        <begin position="1"/>
        <end position="22"/>
    </location>
</feature>
<reference evidence="4" key="1">
    <citation type="journal article" date="2019" name="Int. J. Syst. Evol. Microbiol.">
        <title>The Global Catalogue of Microorganisms (GCM) 10K type strain sequencing project: providing services to taxonomists for standard genome sequencing and annotation.</title>
        <authorList>
            <consortium name="The Broad Institute Genomics Platform"/>
            <consortium name="The Broad Institute Genome Sequencing Center for Infectious Disease"/>
            <person name="Wu L."/>
            <person name="Ma J."/>
        </authorList>
    </citation>
    <scope>NUCLEOTIDE SEQUENCE [LARGE SCALE GENOMIC DNA]</scope>
    <source>
        <strain evidence="4">NBRC 111368</strain>
    </source>
</reference>